<dbReference type="OrthoDB" id="1691402at2759"/>
<name>A0A5J5C5T5_9ASTE</name>
<evidence type="ECO:0000313" key="3">
    <source>
        <dbReference type="Proteomes" id="UP000325577"/>
    </source>
</evidence>
<feature type="compositionally biased region" description="Polar residues" evidence="1">
    <location>
        <begin position="368"/>
        <end position="383"/>
    </location>
</feature>
<accession>A0A5J5C5T5</accession>
<keyword evidence="3" id="KW-1185">Reference proteome</keyword>
<dbReference type="EMBL" id="CM018031">
    <property type="protein sequence ID" value="KAA8549340.1"/>
    <property type="molecule type" value="Genomic_DNA"/>
</dbReference>
<dbReference type="PANTHER" id="PTHR31390:SF4">
    <property type="entry name" value="DUF3527 DOMAIN-CONTAINING PROTEIN"/>
    <property type="match status" value="1"/>
</dbReference>
<dbReference type="AlphaFoldDB" id="A0A5J5C5T5"/>
<feature type="region of interest" description="Disordered" evidence="1">
    <location>
        <begin position="366"/>
        <end position="419"/>
    </location>
</feature>
<dbReference type="PANTHER" id="PTHR31390">
    <property type="entry name" value="EXPRESSED PROTEIN"/>
    <property type="match status" value="1"/>
</dbReference>
<feature type="compositionally biased region" description="Polar residues" evidence="1">
    <location>
        <begin position="391"/>
        <end position="419"/>
    </location>
</feature>
<reference evidence="2 3" key="1">
    <citation type="submission" date="2019-09" db="EMBL/GenBank/DDBJ databases">
        <title>A chromosome-level genome assembly of the Chinese tupelo Nyssa sinensis.</title>
        <authorList>
            <person name="Yang X."/>
            <person name="Kang M."/>
            <person name="Yang Y."/>
            <person name="Xiong H."/>
            <person name="Wang M."/>
            <person name="Zhang Z."/>
            <person name="Wang Z."/>
            <person name="Wu H."/>
            <person name="Ma T."/>
            <person name="Liu J."/>
            <person name="Xi Z."/>
        </authorList>
    </citation>
    <scope>NUCLEOTIDE SEQUENCE [LARGE SCALE GENOMIC DNA]</scope>
    <source>
        <strain evidence="2">J267</strain>
        <tissue evidence="2">Leaf</tissue>
    </source>
</reference>
<protein>
    <submittedName>
        <fullName evidence="2">Uncharacterized protein</fullName>
    </submittedName>
</protein>
<dbReference type="Proteomes" id="UP000325577">
    <property type="component" value="Linkage Group LG0"/>
</dbReference>
<proteinExistence type="predicted"/>
<gene>
    <name evidence="2" type="ORF">F0562_001024</name>
</gene>
<feature type="compositionally biased region" description="Low complexity" evidence="1">
    <location>
        <begin position="111"/>
        <end position="141"/>
    </location>
</feature>
<evidence type="ECO:0000313" key="2">
    <source>
        <dbReference type="EMBL" id="KAA8549340.1"/>
    </source>
</evidence>
<organism evidence="2 3">
    <name type="scientific">Nyssa sinensis</name>
    <dbReference type="NCBI Taxonomy" id="561372"/>
    <lineage>
        <taxon>Eukaryota</taxon>
        <taxon>Viridiplantae</taxon>
        <taxon>Streptophyta</taxon>
        <taxon>Embryophyta</taxon>
        <taxon>Tracheophyta</taxon>
        <taxon>Spermatophyta</taxon>
        <taxon>Magnoliopsida</taxon>
        <taxon>eudicotyledons</taxon>
        <taxon>Gunneridae</taxon>
        <taxon>Pentapetalae</taxon>
        <taxon>asterids</taxon>
        <taxon>Cornales</taxon>
        <taxon>Nyssaceae</taxon>
        <taxon>Nyssa</taxon>
    </lineage>
</organism>
<sequence length="419" mass="46389">MENLLSSQATQGTKLRDRLKLGQPNLSYADLHAEVINNIDNIPPTSSGNHQKQQVERKAIENEELVKYMSNLPSYLERGENLQEKAFNVGVLDWRRLEKWRYNQKQVPCRGSSYSSSSSNTSSFSSTDGSSTLSSSGHSCSPARQRMPRPTLQCHSSASPTEVYSQGVKPFVENVGKFEDLKAASSDPLKGQQTILRTHQSFKKSHSEIKLKECKKKDSIPLTVTEIKTSLDLENYGVASCSKGKMKIQGGESTKGVEKLQEPYRNIIDHDLPERCKTVVLLLPKDDTENNHFAISRPSDLTAINGQRSSEVNRRSFSEVSFSKEVDCAELYSDIPRSYLLPCEVGNKHTHIKRPSSISEKRVKFLSEPSQALPSSAKTSTSPPRGKNLQEKSTTMPANSTLIKSSNGSDLKTGTGCSS</sequence>
<feature type="region of interest" description="Disordered" evidence="1">
    <location>
        <begin position="108"/>
        <end position="161"/>
    </location>
</feature>
<evidence type="ECO:0000256" key="1">
    <source>
        <dbReference type="SAM" id="MobiDB-lite"/>
    </source>
</evidence>